<gene>
    <name evidence="2" type="ORF">PF004_g24743</name>
</gene>
<organism evidence="2 3">
    <name type="scientific">Phytophthora fragariae</name>
    <dbReference type="NCBI Taxonomy" id="53985"/>
    <lineage>
        <taxon>Eukaryota</taxon>
        <taxon>Sar</taxon>
        <taxon>Stramenopiles</taxon>
        <taxon>Oomycota</taxon>
        <taxon>Peronosporomycetes</taxon>
        <taxon>Peronosporales</taxon>
        <taxon>Peronosporaceae</taxon>
        <taxon>Phytophthora</taxon>
    </lineage>
</organism>
<evidence type="ECO:0000313" key="3">
    <source>
        <dbReference type="Proteomes" id="UP000476176"/>
    </source>
</evidence>
<reference evidence="2 3" key="1">
    <citation type="submission" date="2018-09" db="EMBL/GenBank/DDBJ databases">
        <title>Genomic investigation of the strawberry pathogen Phytophthora fragariae indicates pathogenicity is determined by transcriptional variation in three key races.</title>
        <authorList>
            <person name="Adams T.M."/>
            <person name="Armitage A.D."/>
            <person name="Sobczyk M.K."/>
            <person name="Bates H.J."/>
            <person name="Dunwell J.M."/>
            <person name="Nellist C.F."/>
            <person name="Harrison R.J."/>
        </authorList>
    </citation>
    <scope>NUCLEOTIDE SEQUENCE [LARGE SCALE GENOMIC DNA]</scope>
    <source>
        <strain evidence="2 3">BC-23</strain>
    </source>
</reference>
<sequence length="330" mass="36029">MNKQSMSASDKLVYSGEKATFAGWKDKLKAHLMAKSDALEVTELQAGRQEPVARYEDALVRETVLPELKPDATDAEKGAYALQRAFVRRQASYVKDLLCQTLPSGAISEALMQRPVHVIWGSIEKRFGLNTASGVVELVQKFDAIINSDFKTLGLLFQELKMARDMANRNSRDALGTSLISQQFMLIKLLAVLSNHLWGSSIKFTADEFTTEKVESSLCAIFGTKRRAEIVALGKGVHVNHVDAGAAKRPAPWGREKPGLSWVEMTTTTWGGADTPASPAVSLSPPSSLQTPLTPGSSDLLDVEPMDTDELMSEFDIGANAGRMEMAREI</sequence>
<proteinExistence type="predicted"/>
<dbReference type="AlphaFoldDB" id="A0A6G0MUA1"/>
<protein>
    <submittedName>
        <fullName evidence="2">Uncharacterized protein</fullName>
    </submittedName>
</protein>
<evidence type="ECO:0000313" key="2">
    <source>
        <dbReference type="EMBL" id="KAE9180763.1"/>
    </source>
</evidence>
<dbReference type="Proteomes" id="UP000476176">
    <property type="component" value="Unassembled WGS sequence"/>
</dbReference>
<dbReference type="EMBL" id="QXGC01002881">
    <property type="protein sequence ID" value="KAE9180763.1"/>
    <property type="molecule type" value="Genomic_DNA"/>
</dbReference>
<feature type="compositionally biased region" description="Low complexity" evidence="1">
    <location>
        <begin position="276"/>
        <end position="298"/>
    </location>
</feature>
<comment type="caution">
    <text evidence="2">The sequence shown here is derived from an EMBL/GenBank/DDBJ whole genome shotgun (WGS) entry which is preliminary data.</text>
</comment>
<name>A0A6G0MUA1_9STRA</name>
<evidence type="ECO:0000256" key="1">
    <source>
        <dbReference type="SAM" id="MobiDB-lite"/>
    </source>
</evidence>
<feature type="region of interest" description="Disordered" evidence="1">
    <location>
        <begin position="269"/>
        <end position="299"/>
    </location>
</feature>
<accession>A0A6G0MUA1</accession>